<gene>
    <name evidence="2" type="ORF">L3H44_00200</name>
</gene>
<keyword evidence="1" id="KW-0812">Transmembrane</keyword>
<comment type="caution">
    <text evidence="2">The sequence shown here is derived from an EMBL/GenBank/DDBJ whole genome shotgun (WGS) entry which is preliminary data.</text>
</comment>
<dbReference type="EMBL" id="JAKJKU010000001">
    <property type="protein sequence ID" value="MCF6772841.1"/>
    <property type="molecule type" value="Genomic_DNA"/>
</dbReference>
<accession>A0ABS9HIL2</accession>
<dbReference type="PROSITE" id="PS51257">
    <property type="entry name" value="PROKAR_LIPOPROTEIN"/>
    <property type="match status" value="1"/>
</dbReference>
<keyword evidence="1" id="KW-0472">Membrane</keyword>
<evidence type="ECO:0000313" key="2">
    <source>
        <dbReference type="EMBL" id="MCF6772841.1"/>
    </source>
</evidence>
<sequence length="71" mass="7926">MGEKLRQFFGVPSLSAFFTIIIGCVAVAVFMTTAMADQSPVLRVIVFVALIFVIRGVGALVRYFQKNREQR</sequence>
<feature type="transmembrane region" description="Helical" evidence="1">
    <location>
        <begin position="12"/>
        <end position="35"/>
    </location>
</feature>
<organism evidence="2 3">
    <name type="scientific">Corynebacterium parakroppenstedtii</name>
    <dbReference type="NCBI Taxonomy" id="2828363"/>
    <lineage>
        <taxon>Bacteria</taxon>
        <taxon>Bacillati</taxon>
        <taxon>Actinomycetota</taxon>
        <taxon>Actinomycetes</taxon>
        <taxon>Mycobacteriales</taxon>
        <taxon>Corynebacteriaceae</taxon>
        <taxon>Corynebacterium</taxon>
    </lineage>
</organism>
<evidence type="ECO:0008006" key="4">
    <source>
        <dbReference type="Google" id="ProtNLM"/>
    </source>
</evidence>
<evidence type="ECO:0000313" key="3">
    <source>
        <dbReference type="Proteomes" id="UP001200604"/>
    </source>
</evidence>
<evidence type="ECO:0000256" key="1">
    <source>
        <dbReference type="SAM" id="Phobius"/>
    </source>
</evidence>
<reference evidence="2 3" key="1">
    <citation type="submission" date="2022-01" db="EMBL/GenBank/DDBJ databases">
        <title>Identification and Characterization of Corynebacterium sp.</title>
        <authorList>
            <person name="Luo Q."/>
            <person name="Qu P."/>
            <person name="Chen Q."/>
        </authorList>
    </citation>
    <scope>NUCLEOTIDE SEQUENCE [LARGE SCALE GENOMIC DNA]</scope>
    <source>
        <strain evidence="2 3">MC-12</strain>
    </source>
</reference>
<dbReference type="GeneID" id="92726521"/>
<keyword evidence="1" id="KW-1133">Transmembrane helix</keyword>
<keyword evidence="3" id="KW-1185">Reference proteome</keyword>
<dbReference type="RefSeq" id="WP_012732327.1">
    <property type="nucleotide sequence ID" value="NZ_JAFFSY010000001.1"/>
</dbReference>
<feature type="transmembrane region" description="Helical" evidence="1">
    <location>
        <begin position="41"/>
        <end position="64"/>
    </location>
</feature>
<proteinExistence type="predicted"/>
<dbReference type="Proteomes" id="UP001200604">
    <property type="component" value="Unassembled WGS sequence"/>
</dbReference>
<protein>
    <recommendedName>
        <fullName evidence="4">Secreted protein</fullName>
    </recommendedName>
</protein>
<name>A0ABS9HIL2_9CORY</name>